<reference evidence="1 3" key="2">
    <citation type="submission" date="2015-12" db="EMBL/GenBank/DDBJ databases">
        <authorList>
            <person name="Lauer A."/>
            <person name="Humrighouse B."/>
            <person name="Loparev V."/>
            <person name="Shewmaker P.L."/>
            <person name="Whitney A.M."/>
            <person name="McLaughlin R.W."/>
        </authorList>
    </citation>
    <scope>NUCLEOTIDE SEQUENCE [LARGE SCALE GENOMIC DNA]</scope>
    <source>
        <strain evidence="1 3">LMG 23085</strain>
    </source>
</reference>
<reference evidence="2 4" key="1">
    <citation type="submission" date="2014-12" db="EMBL/GenBank/DDBJ databases">
        <title>Draft genome sequences of 29 type strains of Enterococci.</title>
        <authorList>
            <person name="Zhong Z."/>
            <person name="Sun Z."/>
            <person name="Liu W."/>
            <person name="Zhang W."/>
            <person name="Zhang H."/>
        </authorList>
    </citation>
    <scope>NUCLEOTIDE SEQUENCE [LARGE SCALE GENOMIC DNA]</scope>
    <source>
        <strain evidence="2 4">DSM 22801</strain>
    </source>
</reference>
<dbReference type="RefSeq" id="WP_071879422.1">
    <property type="nucleotide sequence ID" value="NZ_JXLC01000054.1"/>
</dbReference>
<dbReference type="OrthoDB" id="2192532at2"/>
<evidence type="ECO:0000313" key="3">
    <source>
        <dbReference type="Proteomes" id="UP000065511"/>
    </source>
</evidence>
<evidence type="ECO:0000313" key="2">
    <source>
        <dbReference type="EMBL" id="OJG84342.1"/>
    </source>
</evidence>
<dbReference type="Proteomes" id="UP000065511">
    <property type="component" value="Chromosome"/>
</dbReference>
<dbReference type="Proteomes" id="UP000183039">
    <property type="component" value="Unassembled WGS sequence"/>
</dbReference>
<sequence length="129" mass="14853">MKKIYLIGMLLLLVVGCSKIGSSIKDTKDEVSPIVLKFQGMKLFIKNETKDIITILESETEFSIKKNNKWELIDETRGLTIITTNILSEEETELDLTNELSKLKEKELKVTIHYELNSESREESIVYVK</sequence>
<dbReference type="PROSITE" id="PS51257">
    <property type="entry name" value="PROKAR_LIPOPROTEIN"/>
    <property type="match status" value="1"/>
</dbReference>
<dbReference type="AlphaFoldDB" id="A0A0S3KCL7"/>
<dbReference type="KEGG" id="ess:ATZ33_11900"/>
<evidence type="ECO:0000313" key="1">
    <source>
        <dbReference type="EMBL" id="ALS02061.1"/>
    </source>
</evidence>
<evidence type="ECO:0000313" key="4">
    <source>
        <dbReference type="Proteomes" id="UP000183039"/>
    </source>
</evidence>
<dbReference type="EMBL" id="JXLC01000054">
    <property type="protein sequence ID" value="OJG84342.1"/>
    <property type="molecule type" value="Genomic_DNA"/>
</dbReference>
<accession>A0A0S3KCL7</accession>
<gene>
    <name evidence="1" type="ORF">ATZ33_11900</name>
    <name evidence="2" type="ORF">RV15_GL003101</name>
</gene>
<organism evidence="2 4">
    <name type="scientific">Enterococcus silesiacus</name>
    <dbReference type="NCBI Taxonomy" id="332949"/>
    <lineage>
        <taxon>Bacteria</taxon>
        <taxon>Bacillati</taxon>
        <taxon>Bacillota</taxon>
        <taxon>Bacilli</taxon>
        <taxon>Lactobacillales</taxon>
        <taxon>Enterococcaceae</taxon>
        <taxon>Enterococcus</taxon>
    </lineage>
</organism>
<dbReference type="EMBL" id="CP013614">
    <property type="protein sequence ID" value="ALS02061.1"/>
    <property type="molecule type" value="Genomic_DNA"/>
</dbReference>
<name>A0A0S3KCL7_9ENTE</name>
<keyword evidence="3" id="KW-1185">Reference proteome</keyword>
<protein>
    <submittedName>
        <fullName evidence="2">Uncharacterized protein</fullName>
    </submittedName>
</protein>
<proteinExistence type="predicted"/>